<dbReference type="AlphaFoldDB" id="A0A1I5X406"/>
<feature type="transmembrane region" description="Helical" evidence="1">
    <location>
        <begin position="316"/>
        <end position="336"/>
    </location>
</feature>
<feature type="transmembrane region" description="Helical" evidence="1">
    <location>
        <begin position="196"/>
        <end position="223"/>
    </location>
</feature>
<organism evidence="2 3">
    <name type="scientific">Parafilimonas terrae</name>
    <dbReference type="NCBI Taxonomy" id="1465490"/>
    <lineage>
        <taxon>Bacteria</taxon>
        <taxon>Pseudomonadati</taxon>
        <taxon>Bacteroidota</taxon>
        <taxon>Chitinophagia</taxon>
        <taxon>Chitinophagales</taxon>
        <taxon>Chitinophagaceae</taxon>
        <taxon>Parafilimonas</taxon>
    </lineage>
</organism>
<reference evidence="2 3" key="1">
    <citation type="submission" date="2016-10" db="EMBL/GenBank/DDBJ databases">
        <authorList>
            <person name="de Groot N.N."/>
        </authorList>
    </citation>
    <scope>NUCLEOTIDE SEQUENCE [LARGE SCALE GENOMIC DNA]</scope>
    <source>
        <strain evidence="2 3">DSM 28286</strain>
    </source>
</reference>
<evidence type="ECO:0000313" key="2">
    <source>
        <dbReference type="EMBL" id="SFQ26644.1"/>
    </source>
</evidence>
<accession>A0A1I5X406</accession>
<feature type="transmembrane region" description="Helical" evidence="1">
    <location>
        <begin position="15"/>
        <end position="34"/>
    </location>
</feature>
<proteinExistence type="predicted"/>
<keyword evidence="3" id="KW-1185">Reference proteome</keyword>
<feature type="transmembrane region" description="Helical" evidence="1">
    <location>
        <begin position="229"/>
        <end position="252"/>
    </location>
</feature>
<dbReference type="EMBL" id="FOXQ01000007">
    <property type="protein sequence ID" value="SFQ26644.1"/>
    <property type="molecule type" value="Genomic_DNA"/>
</dbReference>
<keyword evidence="1" id="KW-0812">Transmembrane</keyword>
<keyword evidence="1" id="KW-1133">Transmembrane helix</keyword>
<evidence type="ECO:0000256" key="1">
    <source>
        <dbReference type="SAM" id="Phobius"/>
    </source>
</evidence>
<feature type="transmembrane region" description="Helical" evidence="1">
    <location>
        <begin position="72"/>
        <end position="88"/>
    </location>
</feature>
<name>A0A1I5X406_9BACT</name>
<sequence length="389" mass="45230">MQDISLQQHSPSMKVWRWILIGIYNFLLVLILLFCTVNKLTSVPIDKILVLLSPFLVACFNPDKKFFTSKEFLVIILFTIIAVTSSVANLCFYYIIFFPIIGLSFSIILSQYKNMVLFSLYYALFLHIVIGIVILVLAFMGFTKLNVSEGAKGIASLYSTHGFTSTVQTYGTLCITWLLLYLLRKKLGLNTIIDRLFFFITTLAILLTFNRSTYLFWVILLFFEFPRMFWSIAILMGAILVKFWTNITSFILSSSTIEARFQLLQGFNISYMQSGSLKVYLFGRGTNQISQEVANKVKWSTRLDLENGYTMLLHSYGLIGLCAYLFVCFYFIFLFLKINRFKEAFFLFFYFFVTQYITQEFVATTFYMFLAVMLATYDYYKQPNKFTIG</sequence>
<evidence type="ECO:0000313" key="3">
    <source>
        <dbReference type="Proteomes" id="UP000199031"/>
    </source>
</evidence>
<dbReference type="Proteomes" id="UP000199031">
    <property type="component" value="Unassembled WGS sequence"/>
</dbReference>
<feature type="transmembrane region" description="Helical" evidence="1">
    <location>
        <begin position="356"/>
        <end position="377"/>
    </location>
</feature>
<feature type="transmembrane region" description="Helical" evidence="1">
    <location>
        <begin position="119"/>
        <end position="142"/>
    </location>
</feature>
<gene>
    <name evidence="2" type="ORF">SAMN05444277_107189</name>
</gene>
<keyword evidence="1" id="KW-0472">Membrane</keyword>
<feature type="transmembrane region" description="Helical" evidence="1">
    <location>
        <begin position="162"/>
        <end position="184"/>
    </location>
</feature>
<feature type="transmembrane region" description="Helical" evidence="1">
    <location>
        <begin position="94"/>
        <end position="112"/>
    </location>
</feature>
<dbReference type="STRING" id="1465490.SAMN05444277_107189"/>
<protein>
    <recommendedName>
        <fullName evidence="4">O-Antigen ligase</fullName>
    </recommendedName>
</protein>
<evidence type="ECO:0008006" key="4">
    <source>
        <dbReference type="Google" id="ProtNLM"/>
    </source>
</evidence>